<evidence type="ECO:0000256" key="6">
    <source>
        <dbReference type="ARBA" id="ARBA00022525"/>
    </source>
</evidence>
<evidence type="ECO:0000256" key="8">
    <source>
        <dbReference type="ARBA" id="ARBA00022670"/>
    </source>
</evidence>
<evidence type="ECO:0000256" key="12">
    <source>
        <dbReference type="ARBA" id="ARBA00022824"/>
    </source>
</evidence>
<dbReference type="GO" id="GO:0070573">
    <property type="term" value="F:metallodipeptidase activity"/>
    <property type="evidence" value="ECO:0007669"/>
    <property type="project" value="InterPro"/>
</dbReference>
<dbReference type="GO" id="GO:0046872">
    <property type="term" value="F:metal ion binding"/>
    <property type="evidence" value="ECO:0007669"/>
    <property type="project" value="UniProtKB-KW"/>
</dbReference>
<evidence type="ECO:0000256" key="3">
    <source>
        <dbReference type="ARBA" id="ARBA00004555"/>
    </source>
</evidence>
<gene>
    <name evidence="23" type="ORF">HYR64_01305</name>
</gene>
<evidence type="ECO:0000256" key="17">
    <source>
        <dbReference type="ARBA" id="ARBA00023180"/>
    </source>
</evidence>
<evidence type="ECO:0000313" key="24">
    <source>
        <dbReference type="Proteomes" id="UP000727962"/>
    </source>
</evidence>
<dbReference type="Pfam" id="PF04389">
    <property type="entry name" value="Peptidase_M28"/>
    <property type="match status" value="1"/>
</dbReference>
<keyword evidence="13" id="KW-0862">Zinc</keyword>
<dbReference type="InterPro" id="IPR039866">
    <property type="entry name" value="CPQ"/>
</dbReference>
<evidence type="ECO:0000256" key="11">
    <source>
        <dbReference type="ARBA" id="ARBA00022801"/>
    </source>
</evidence>
<sequence>MKRITIAALGVSGLAFVLAGWAAAQGDQGTIDRIVDIGKHDSHLMKDLGGLCEIGSRLTGSPRLRKAQEWAAGKFRSYGLSNVHLEQWGEWPMGWEREPGTYAKMVRPFDIDMVFTSPDWTNGTNGPLRGAAVADPKTKADFEKVRGKLKDAWVVTEGIPRRPRGGGEPPPVGDEQAQVQKMVEEAGIAGRVYGARGELVITFGNYREKTFDKHPKLRQVILARSDMDRIKRNLDWGKEVVLECNLDYRWWKGPVPQYNVVAEIPGSEKPDEVVIVSGHLDSWDGPGSQGALDNGTGSCTALEAARILVKAHACPKRTIRFILWSGEEEGLLGSHAYVEAHKAEMDKISAVLVDDGGTDYQGGYVGPEVMRPMMEAAFGPSVKAFPEFPQVYKVVSSIRRQESGSDHASFWKYNVPGFFTIETGRSDYNFIHHTQHDRIEYAIPEYLVQSATNHAIVAYNLACADTLVPRQVPATTPAR</sequence>
<feature type="signal peptide" evidence="21">
    <location>
        <begin position="1"/>
        <end position="24"/>
    </location>
</feature>
<protein>
    <recommendedName>
        <fullName evidence="5">Carboxypeptidase Q</fullName>
    </recommendedName>
    <alternativeName>
        <fullName evidence="20">Plasma glutamate carboxypeptidase</fullName>
    </alternativeName>
</protein>
<proteinExistence type="predicted"/>
<evidence type="ECO:0000256" key="21">
    <source>
        <dbReference type="SAM" id="SignalP"/>
    </source>
</evidence>
<evidence type="ECO:0000256" key="16">
    <source>
        <dbReference type="ARBA" id="ARBA00023145"/>
    </source>
</evidence>
<dbReference type="AlphaFoldDB" id="A0A931PSS1"/>
<keyword evidence="6" id="KW-0964">Secreted</keyword>
<feature type="chain" id="PRO_5037854466" description="Carboxypeptidase Q" evidence="21">
    <location>
        <begin position="25"/>
        <end position="479"/>
    </location>
</feature>
<dbReference type="GO" id="GO:0005576">
    <property type="term" value="C:extracellular region"/>
    <property type="evidence" value="ECO:0007669"/>
    <property type="project" value="UniProtKB-SubCell"/>
</dbReference>
<dbReference type="EMBL" id="JACOSL010000008">
    <property type="protein sequence ID" value="MBI1755728.1"/>
    <property type="molecule type" value="Genomic_DNA"/>
</dbReference>
<evidence type="ECO:0000256" key="13">
    <source>
        <dbReference type="ARBA" id="ARBA00022833"/>
    </source>
</evidence>
<dbReference type="GO" id="GO:0004180">
    <property type="term" value="F:carboxypeptidase activity"/>
    <property type="evidence" value="ECO:0007669"/>
    <property type="project" value="UniProtKB-KW"/>
</dbReference>
<keyword evidence="16" id="KW-0865">Zymogen</keyword>
<evidence type="ECO:0000256" key="19">
    <source>
        <dbReference type="ARBA" id="ARBA00025833"/>
    </source>
</evidence>
<evidence type="ECO:0000256" key="20">
    <source>
        <dbReference type="ARBA" id="ARBA00033328"/>
    </source>
</evidence>
<accession>A0A931PSS1</accession>
<keyword evidence="9" id="KW-0479">Metal-binding</keyword>
<organism evidence="23 24">
    <name type="scientific">Fimbriimonas ginsengisoli</name>
    <dbReference type="NCBI Taxonomy" id="1005039"/>
    <lineage>
        <taxon>Bacteria</taxon>
        <taxon>Bacillati</taxon>
        <taxon>Armatimonadota</taxon>
        <taxon>Fimbriimonadia</taxon>
        <taxon>Fimbriimonadales</taxon>
        <taxon>Fimbriimonadaceae</taxon>
        <taxon>Fimbriimonas</taxon>
    </lineage>
</organism>
<keyword evidence="8" id="KW-0645">Protease</keyword>
<comment type="subunit">
    <text evidence="19">Homodimer. The monomeric form is inactive while the homodimer is active.</text>
</comment>
<dbReference type="Proteomes" id="UP000727962">
    <property type="component" value="Unassembled WGS sequence"/>
</dbReference>
<evidence type="ECO:0000313" key="23">
    <source>
        <dbReference type="EMBL" id="MBI1755728.1"/>
    </source>
</evidence>
<evidence type="ECO:0000256" key="7">
    <source>
        <dbReference type="ARBA" id="ARBA00022645"/>
    </source>
</evidence>
<keyword evidence="12" id="KW-0256">Endoplasmic reticulum</keyword>
<evidence type="ECO:0000256" key="10">
    <source>
        <dbReference type="ARBA" id="ARBA00022729"/>
    </source>
</evidence>
<dbReference type="PANTHER" id="PTHR12053">
    <property type="entry name" value="PROTEASE FAMILY M28 PLASMA GLUTAMATE CARBOXYPEPTIDASE-RELATED"/>
    <property type="match status" value="1"/>
</dbReference>
<keyword evidence="15" id="KW-0482">Metalloprotease</keyword>
<comment type="subcellular location">
    <subcellularLocation>
        <location evidence="1">Endoplasmic reticulum</location>
    </subcellularLocation>
    <subcellularLocation>
        <location evidence="3">Golgi apparatus</location>
    </subcellularLocation>
    <subcellularLocation>
        <location evidence="2">Lysosome</location>
    </subcellularLocation>
    <subcellularLocation>
        <location evidence="4">Secreted</location>
    </subcellularLocation>
</comment>
<keyword evidence="11" id="KW-0378">Hydrolase</keyword>
<keyword evidence="10 21" id="KW-0732">Signal</keyword>
<evidence type="ECO:0000256" key="15">
    <source>
        <dbReference type="ARBA" id="ARBA00023049"/>
    </source>
</evidence>
<evidence type="ECO:0000256" key="2">
    <source>
        <dbReference type="ARBA" id="ARBA00004371"/>
    </source>
</evidence>
<dbReference type="GO" id="GO:0006508">
    <property type="term" value="P:proteolysis"/>
    <property type="evidence" value="ECO:0007669"/>
    <property type="project" value="UniProtKB-KW"/>
</dbReference>
<feature type="domain" description="Peptidase M28" evidence="22">
    <location>
        <begin position="259"/>
        <end position="447"/>
    </location>
</feature>
<evidence type="ECO:0000256" key="18">
    <source>
        <dbReference type="ARBA" id="ARBA00023228"/>
    </source>
</evidence>
<evidence type="ECO:0000256" key="4">
    <source>
        <dbReference type="ARBA" id="ARBA00004613"/>
    </source>
</evidence>
<dbReference type="Gene3D" id="3.50.30.30">
    <property type="match status" value="1"/>
</dbReference>
<keyword evidence="14" id="KW-0333">Golgi apparatus</keyword>
<keyword evidence="7" id="KW-0121">Carboxypeptidase</keyword>
<evidence type="ECO:0000256" key="1">
    <source>
        <dbReference type="ARBA" id="ARBA00004240"/>
    </source>
</evidence>
<dbReference type="PANTHER" id="PTHR12053:SF3">
    <property type="entry name" value="CARBOXYPEPTIDASE Q"/>
    <property type="match status" value="1"/>
</dbReference>
<name>A0A931PSS1_FIMGI</name>
<dbReference type="InterPro" id="IPR007484">
    <property type="entry name" value="Peptidase_M28"/>
</dbReference>
<dbReference type="GO" id="GO:0005764">
    <property type="term" value="C:lysosome"/>
    <property type="evidence" value="ECO:0007669"/>
    <property type="project" value="UniProtKB-SubCell"/>
</dbReference>
<dbReference type="SUPFAM" id="SSF53187">
    <property type="entry name" value="Zn-dependent exopeptidases"/>
    <property type="match status" value="1"/>
</dbReference>
<dbReference type="Gene3D" id="3.40.630.10">
    <property type="entry name" value="Zn peptidases"/>
    <property type="match status" value="1"/>
</dbReference>
<reference evidence="23" key="1">
    <citation type="submission" date="2020-07" db="EMBL/GenBank/DDBJ databases">
        <title>Huge and variable diversity of episymbiotic CPR bacteria and DPANN archaea in groundwater ecosystems.</title>
        <authorList>
            <person name="He C.Y."/>
            <person name="Keren R."/>
            <person name="Whittaker M."/>
            <person name="Farag I.F."/>
            <person name="Doudna J."/>
            <person name="Cate J.H.D."/>
            <person name="Banfield J.F."/>
        </authorList>
    </citation>
    <scope>NUCLEOTIDE SEQUENCE</scope>
    <source>
        <strain evidence="23">NC_groundwater_17_Pr7_B-0.1um_64_12</strain>
    </source>
</reference>
<keyword evidence="17" id="KW-0325">Glycoprotein</keyword>
<evidence type="ECO:0000256" key="14">
    <source>
        <dbReference type="ARBA" id="ARBA00023034"/>
    </source>
</evidence>
<evidence type="ECO:0000256" key="5">
    <source>
        <dbReference type="ARBA" id="ARBA00014116"/>
    </source>
</evidence>
<evidence type="ECO:0000259" key="22">
    <source>
        <dbReference type="Pfam" id="PF04389"/>
    </source>
</evidence>
<keyword evidence="18" id="KW-0458">Lysosome</keyword>
<comment type="caution">
    <text evidence="23">The sequence shown here is derived from an EMBL/GenBank/DDBJ whole genome shotgun (WGS) entry which is preliminary data.</text>
</comment>
<evidence type="ECO:0000256" key="9">
    <source>
        <dbReference type="ARBA" id="ARBA00022723"/>
    </source>
</evidence>